<dbReference type="GO" id="GO:0019829">
    <property type="term" value="F:ATPase-coupled monoatomic cation transmembrane transporter activity"/>
    <property type="evidence" value="ECO:0007669"/>
    <property type="project" value="TreeGrafter"/>
</dbReference>
<organism evidence="13 16">
    <name type="scientific">Aphanomyces astaci</name>
    <name type="common">Crayfish plague agent</name>
    <dbReference type="NCBI Taxonomy" id="112090"/>
    <lineage>
        <taxon>Eukaryota</taxon>
        <taxon>Sar</taxon>
        <taxon>Stramenopiles</taxon>
        <taxon>Oomycota</taxon>
        <taxon>Saprolegniomycetes</taxon>
        <taxon>Saprolegniales</taxon>
        <taxon>Verrucalvaceae</taxon>
        <taxon>Aphanomyces</taxon>
    </lineage>
</organism>
<evidence type="ECO:0000313" key="14">
    <source>
        <dbReference type="EMBL" id="RHZ05989.1"/>
    </source>
</evidence>
<dbReference type="SUPFAM" id="SSF81653">
    <property type="entry name" value="Calcium ATPase, transduction domain A"/>
    <property type="match status" value="1"/>
</dbReference>
<dbReference type="GO" id="GO:0046872">
    <property type="term" value="F:metal ion binding"/>
    <property type="evidence" value="ECO:0007669"/>
    <property type="project" value="UniProtKB-KW"/>
</dbReference>
<dbReference type="GO" id="GO:0016020">
    <property type="term" value="C:membrane"/>
    <property type="evidence" value="ECO:0007669"/>
    <property type="project" value="UniProtKB-SubCell"/>
</dbReference>
<comment type="caution">
    <text evidence="13">The sequence shown here is derived from an EMBL/GenBank/DDBJ whole genome shotgun (WGS) entry which is preliminary data.</text>
</comment>
<dbReference type="GO" id="GO:0005524">
    <property type="term" value="F:ATP binding"/>
    <property type="evidence" value="ECO:0007669"/>
    <property type="project" value="UniProtKB-KW"/>
</dbReference>
<dbReference type="InterPro" id="IPR023214">
    <property type="entry name" value="HAD_sf"/>
</dbReference>
<feature type="transmembrane region" description="Helical" evidence="10">
    <location>
        <begin position="1501"/>
        <end position="1521"/>
    </location>
</feature>
<dbReference type="Gene3D" id="2.30.29.30">
    <property type="entry name" value="Pleckstrin-homology domain (PH domain)/Phosphotyrosine-binding domain (PTB)"/>
    <property type="match status" value="4"/>
</dbReference>
<evidence type="ECO:0000256" key="9">
    <source>
        <dbReference type="ARBA" id="ARBA00023136"/>
    </source>
</evidence>
<dbReference type="SFLD" id="SFLDG00002">
    <property type="entry name" value="C1.7:_P-type_atpase_like"/>
    <property type="match status" value="1"/>
</dbReference>
<name>A0A418DH17_APHAT</name>
<evidence type="ECO:0000256" key="10">
    <source>
        <dbReference type="SAM" id="Phobius"/>
    </source>
</evidence>
<dbReference type="Gene3D" id="3.40.50.1000">
    <property type="entry name" value="HAD superfamily/HAD-like"/>
    <property type="match status" value="1"/>
</dbReference>
<accession>A0A418DH17</accession>
<evidence type="ECO:0000313" key="13">
    <source>
        <dbReference type="EMBL" id="RHY94516.1"/>
    </source>
</evidence>
<dbReference type="Gene3D" id="3.40.1110.10">
    <property type="entry name" value="Calcium-transporting ATPase, cytoplasmic domain N"/>
    <property type="match status" value="1"/>
</dbReference>
<dbReference type="VEuPathDB" id="FungiDB:H257_03438"/>
<dbReference type="SFLD" id="SFLDS00003">
    <property type="entry name" value="Haloacid_Dehalogenase"/>
    <property type="match status" value="1"/>
</dbReference>
<feature type="domain" description="PH" evidence="11">
    <location>
        <begin position="58"/>
        <end position="152"/>
    </location>
</feature>
<feature type="transmembrane region" description="Helical" evidence="10">
    <location>
        <begin position="2410"/>
        <end position="2432"/>
    </location>
</feature>
<dbReference type="SUPFAM" id="SSF81665">
    <property type="entry name" value="Calcium ATPase, transmembrane domain M"/>
    <property type="match status" value="1"/>
</dbReference>
<feature type="domain" description="PH" evidence="11">
    <location>
        <begin position="950"/>
        <end position="1051"/>
    </location>
</feature>
<feature type="domain" description="PH" evidence="11">
    <location>
        <begin position="576"/>
        <end position="769"/>
    </location>
</feature>
<evidence type="ECO:0000256" key="6">
    <source>
        <dbReference type="ARBA" id="ARBA00022842"/>
    </source>
</evidence>
<evidence type="ECO:0000259" key="12">
    <source>
        <dbReference type="PROSITE" id="PS50106"/>
    </source>
</evidence>
<feature type="domain" description="PH" evidence="11">
    <location>
        <begin position="782"/>
        <end position="899"/>
    </location>
</feature>
<feature type="transmembrane region" description="Helical" evidence="10">
    <location>
        <begin position="1478"/>
        <end position="1495"/>
    </location>
</feature>
<dbReference type="InterPro" id="IPR006544">
    <property type="entry name" value="P-type_TPase_V"/>
</dbReference>
<dbReference type="SUPFAM" id="SSF56784">
    <property type="entry name" value="HAD-like"/>
    <property type="match status" value="1"/>
</dbReference>
<reference evidence="15 16" key="1">
    <citation type="submission" date="2018-08" db="EMBL/GenBank/DDBJ databases">
        <title>Aphanomyces genome sequencing and annotation.</title>
        <authorList>
            <person name="Minardi D."/>
            <person name="Oidtmann B."/>
            <person name="Van Der Giezen M."/>
            <person name="Studholme D.J."/>
        </authorList>
    </citation>
    <scope>NUCLEOTIDE SEQUENCE [LARGE SCALE GENOMIC DNA]</scope>
    <source>
        <strain evidence="14 15">Da</strain>
        <strain evidence="13 16">Sv</strain>
    </source>
</reference>
<evidence type="ECO:0000259" key="11">
    <source>
        <dbReference type="PROSITE" id="PS50003"/>
    </source>
</evidence>
<feature type="domain" description="PDZ" evidence="12">
    <location>
        <begin position="229"/>
        <end position="316"/>
    </location>
</feature>
<dbReference type="NCBIfam" id="TIGR01657">
    <property type="entry name" value="P-ATPase-V"/>
    <property type="match status" value="1"/>
</dbReference>
<dbReference type="InterPro" id="IPR018303">
    <property type="entry name" value="ATPase_P-typ_P_site"/>
</dbReference>
<dbReference type="GO" id="GO:0140358">
    <property type="term" value="F:P-type transmembrane transporter activity"/>
    <property type="evidence" value="ECO:0007669"/>
    <property type="project" value="InterPro"/>
</dbReference>
<dbReference type="PROSITE" id="PS50003">
    <property type="entry name" value="PH_DOMAIN"/>
    <property type="match status" value="4"/>
</dbReference>
<comment type="subcellular location">
    <subcellularLocation>
        <location evidence="1">Membrane</location>
        <topology evidence="1">Multi-pass membrane protein</topology>
    </subcellularLocation>
</comment>
<feature type="transmembrane region" description="Helical" evidence="10">
    <location>
        <begin position="2348"/>
        <end position="2368"/>
    </location>
</feature>
<dbReference type="Proteomes" id="UP000285430">
    <property type="component" value="Unassembled WGS sequence"/>
</dbReference>
<gene>
    <name evidence="13" type="ORF">DYB35_006864</name>
    <name evidence="14" type="ORF">DYB37_005886</name>
</gene>
<keyword evidence="4" id="KW-0547">Nucleotide-binding</keyword>
<dbReference type="CDD" id="cd00821">
    <property type="entry name" value="PH"/>
    <property type="match status" value="2"/>
</dbReference>
<dbReference type="EMBL" id="QUTH01006881">
    <property type="protein sequence ID" value="RHZ05989.1"/>
    <property type="molecule type" value="Genomic_DNA"/>
</dbReference>
<protein>
    <recommendedName>
        <fullName evidence="17">PH domain-containing protein</fullName>
    </recommendedName>
</protein>
<keyword evidence="3" id="KW-0479">Metal-binding</keyword>
<dbReference type="SMART" id="SM00233">
    <property type="entry name" value="PH"/>
    <property type="match status" value="5"/>
</dbReference>
<dbReference type="Pfam" id="PF13246">
    <property type="entry name" value="Cation_ATPase"/>
    <property type="match status" value="1"/>
</dbReference>
<proteinExistence type="predicted"/>
<keyword evidence="8 10" id="KW-1133">Transmembrane helix</keyword>
<evidence type="ECO:0000256" key="4">
    <source>
        <dbReference type="ARBA" id="ARBA00022741"/>
    </source>
</evidence>
<dbReference type="SUPFAM" id="SSF50729">
    <property type="entry name" value="PH domain-like"/>
    <property type="match status" value="4"/>
</dbReference>
<keyword evidence="6" id="KW-0460">Magnesium</keyword>
<dbReference type="PRINTS" id="PR00119">
    <property type="entry name" value="CATATPASE"/>
</dbReference>
<evidence type="ECO:0000256" key="8">
    <source>
        <dbReference type="ARBA" id="ARBA00022989"/>
    </source>
</evidence>
<evidence type="ECO:0000256" key="7">
    <source>
        <dbReference type="ARBA" id="ARBA00022967"/>
    </source>
</evidence>
<dbReference type="InterPro" id="IPR001849">
    <property type="entry name" value="PH_domain"/>
</dbReference>
<evidence type="ECO:0000313" key="16">
    <source>
        <dbReference type="Proteomes" id="UP000285712"/>
    </source>
</evidence>
<dbReference type="InterPro" id="IPR059000">
    <property type="entry name" value="ATPase_P-type_domA"/>
</dbReference>
<evidence type="ECO:0000256" key="1">
    <source>
        <dbReference type="ARBA" id="ARBA00004141"/>
    </source>
</evidence>
<dbReference type="Gene3D" id="2.70.150.10">
    <property type="entry name" value="Calcium-transporting ATPase, cytoplasmic transduction domain A"/>
    <property type="match status" value="1"/>
</dbReference>
<keyword evidence="5" id="KW-0067">ATP-binding</keyword>
<keyword evidence="2 10" id="KW-0812">Transmembrane</keyword>
<dbReference type="InterPro" id="IPR036412">
    <property type="entry name" value="HAD-like_sf"/>
</dbReference>
<dbReference type="InterPro" id="IPR008250">
    <property type="entry name" value="ATPase_P-typ_transduc_dom_A_sf"/>
</dbReference>
<dbReference type="Pfam" id="PF00122">
    <property type="entry name" value="E1-E2_ATPase"/>
    <property type="match status" value="1"/>
</dbReference>
<evidence type="ECO:0000256" key="5">
    <source>
        <dbReference type="ARBA" id="ARBA00022840"/>
    </source>
</evidence>
<dbReference type="Proteomes" id="UP000285712">
    <property type="component" value="Unassembled WGS sequence"/>
</dbReference>
<feature type="transmembrane region" description="Helical" evidence="10">
    <location>
        <begin position="1326"/>
        <end position="1345"/>
    </location>
</feature>
<dbReference type="InterPro" id="IPR023299">
    <property type="entry name" value="ATPase_P-typ_cyto_dom_N"/>
</dbReference>
<dbReference type="EMBL" id="QUTG01002832">
    <property type="protein sequence ID" value="RHY94516.1"/>
    <property type="molecule type" value="Genomic_DNA"/>
</dbReference>
<evidence type="ECO:0000256" key="2">
    <source>
        <dbReference type="ARBA" id="ARBA00022692"/>
    </source>
</evidence>
<dbReference type="SFLD" id="SFLDF00027">
    <property type="entry name" value="p-type_atpase"/>
    <property type="match status" value="1"/>
</dbReference>
<evidence type="ECO:0000256" key="3">
    <source>
        <dbReference type="ARBA" id="ARBA00022723"/>
    </source>
</evidence>
<feature type="transmembrane region" description="Helical" evidence="10">
    <location>
        <begin position="1688"/>
        <end position="1707"/>
    </location>
</feature>
<dbReference type="PANTHER" id="PTHR45630">
    <property type="entry name" value="CATION-TRANSPORTING ATPASE-RELATED"/>
    <property type="match status" value="1"/>
</dbReference>
<dbReference type="InterPro" id="IPR001478">
    <property type="entry name" value="PDZ"/>
</dbReference>
<sequence length="2623" mass="290011">MAEQDENAYEKLSREVHQAQITGAIHQDWLENPCGLLLKPDFKRKMQKMGAGGKKLIQTSLRGLRWHLPGNTYRSRWFVLDGMMLRYFRSKSDDQELGSIHLSSVNAVLPSSIADAPEHALDLVCADRIYTIAATTREDMVRWATVLTLLRGEYQPKMMQRRESAVIRGSSVIPPHSRLSYIRQPSQIASHTPSANSFHPVLAAFDEEMDDREHEMDEKLRVLSVREKIVTVTFDSPGSLHLLLQSTMDDAIVVKGFHEPAEGGVGLAEATGAIKVGDLLVCIQDHSLTSTTSFDQAVQEIQMASRPLTLRFSRLEVPPTKHQQRVAQGWVLAKEPASYIAFLLVDKRKAPGDAKEFGLTLEGKEMMLTFYVQRPAELWHWLDLLKNAPLFDKSAKTYATIPVHPLTIIEQPPKRTTIVLEGDGIMKLGDLSPTFEPRTLQLHAYGKLAVYRGDVRVGTVQCDTIQDISLSKFQGQWYLELIAVLPASDGHKYRREVVLRFDSEQQGIKWTRAIERVAKQCLGPGEDIDVTIETVDEWTPPGQPLQNDVSDATYASLQAEWSASRHLGELKLEDKAALTQGWFFVKQPGMVGREAYHSRYVVLREHCLYLYKYQHTSPPNDGATSTMCASTIDLSEIQDVVDGNPSLVETMEHTIQLQTASHVVFTVGKAAVWDAPGHVRGWIKLDSLDVYACIVQGMFSCYESEEDMDAEWGDAVHAIPLAHVRRVYADNDDTSLVVTLDDDAAAVRLTCRDKCQVKTWMLAICSCSHLVLSTHGGRLESQPPHEGWIWKLDPLFQVHRKRFFCLKNHELVMSTASSAAADHRVLAVVPLDAIVKLFMSKVTTTGKDTPLGDYFQLTLQCDNGADDDDDEAAVHTLSLSFFDESDMKTWATAIFHCCTNATTTTPHGSSASLSFSTTIKPPTSVAVFPQELMKTSRFLESEDRWEPFMPGQARGWLYYRTSSTKQRLRRRYFVQYGSELSIYKHELLSNEPSAIRYGVLDCRALVDVRFITTQCPENALALEFAATTLVLVAESDAATLAWRALLLDVKRTFNPTGSRRTDHGGVLISRSSTFQNENEALLRNQIEQSVQFAANMHEWDGSKWVANVSRRLLVFSLAVHLYDEDPDVLSTYPTTLITSVRSVTDDDGVGDVLHGQSPPLAKTSFVLGFGRDVNSKLILKCETVGTLIEFMWTDHLCLQLMRLLCLSNGKLELKQSAATGSWGSITQLSLHRRRTNIGNLEYGLEHVPFLLLHAYNLFWCYQTSGQPYAIALEELEESGFDIQRILNPPTDEDLAGLAASALSSASAAGGATGADDVQIPPLPNPFLPGIAPLLCLLAVLCLHILMRLMQVWSTRVLTFIKYTPVATLSDATFVKVVPRAYRGKSVIVPLEQHVLSTGEKSAPFFMFQKHKYVGEQSNDDGSICFRKLKAPVTATVATYVNATGVASDAAYNRMLDLYGRNEFSIPQPTFIKMYQEQLVEPLTVFQIFSVLLYMLDEYWQYSLFTLVMILMFEGVTVFSRLKNLQTLRGMGNALRTVYVFRHGAWIEACTSSLVPGDVVSLKRNLDGDNTVPCDCLLLQGNAVANEATLTGESVPQMKEAIGQKMSADDLAASLDMKTHHKVHLLFGGTTIMQHDGHTNVTAHAVVPPTPDNGVLVYVLRTGFSASQGKLVRMIEYSSGKVTGNSWDAVGLAALLVFFALASSGYVLREGWARKGRVTFELILRCVLIITSVVPAELPMQTAMAVNTALLALVRLSIFCTEPFRISLAGKVDICLFDKTGTITTDQLTAVGVVSNDRSRNDSKAIEPHQPMLRSHIDACLVLAGCHSLVEIDGKMIGDPVEEASLRAIDFTYDPKTKQCSPNAKSDVRGWNGVGDTNNVKVHILHRNHFASKLQRMSVVTKIQIGGTTRLRVLVKGSPEAIAKLSKDVPAWFWPTYEDMARRGMRVLALAFRDVEPNVSENDLAHKSREWAESNLTFAGFAAYQCLVRKDSADILKQLKDSSHTVAMITGDSTLTAVHVAKEVGIITRPALMLSGSDVLFEWKNSADDTPVAAYEGQSVATLAKTYDLCMDGAALVRADDVNGGVWKHLELIRVFARMTPELKERVLTSLKSCGHFTLMCGDGGNDVGALKQAHVGVALLSGFGSANADKTITGTAKPKVKVETVDATLSKDGLLKLHASVLRKKLVALKVEQDHATMNKDQLVELLLVEQAKSQKKLNPFGPLSPEQRKVLQQQQQAEIEVDVKAREARGESFARIKALAAFAQRQKEAATAYQNERKAKGGSQFTQFANNAVMAQYMEDFDEGELPMVKLGDASIASPFTSRAPSIKGCVDIIRQGRCALVTTVQMYQILAVNCLISSYSLSVLYLDKVKYANSQMIALGMMGTVASVTLSRATPLAELSPVRPIASIFHPALFSSLIGQFALHLGVMVYSTNLAKEYTVEGDTRHQSHIKPNSFEPNVMSTVIFLVNGIQTISVCAVNYKGRPFMKSMTDNPGLLYSLGVSLVGVFLLCTEAMPLFNKVLEIVPMPDPRFAQILTGILTLDVVGAFAWDQLCLVVFAPKIFIASFQSITGRDVKQMVKMLVIALGIIYVVANIDYDEIERQQKLAELAAASTPFVETISS</sequence>
<dbReference type="SUPFAM" id="SSF81660">
    <property type="entry name" value="Metal cation-transporting ATPase, ATP-binding domain N"/>
    <property type="match status" value="1"/>
</dbReference>
<feature type="transmembrane region" description="Helical" evidence="10">
    <location>
        <begin position="2496"/>
        <end position="2516"/>
    </location>
</feature>
<keyword evidence="9 10" id="KW-0472">Membrane</keyword>
<keyword evidence="7" id="KW-1278">Translocase</keyword>
<dbReference type="VEuPathDB" id="FungiDB:H257_03440"/>
<dbReference type="InterPro" id="IPR011993">
    <property type="entry name" value="PH-like_dom_sf"/>
</dbReference>
<evidence type="ECO:0000313" key="15">
    <source>
        <dbReference type="Proteomes" id="UP000285430"/>
    </source>
</evidence>
<evidence type="ECO:0008006" key="17">
    <source>
        <dbReference type="Google" id="ProtNLM"/>
    </source>
</evidence>
<dbReference type="PROSITE" id="PS00154">
    <property type="entry name" value="ATPASE_E1_E2"/>
    <property type="match status" value="1"/>
</dbReference>
<dbReference type="Pfam" id="PF00169">
    <property type="entry name" value="PH"/>
    <property type="match status" value="1"/>
</dbReference>
<dbReference type="SMART" id="SM00228">
    <property type="entry name" value="PDZ"/>
    <property type="match status" value="1"/>
</dbReference>
<dbReference type="PROSITE" id="PS50106">
    <property type="entry name" value="PDZ"/>
    <property type="match status" value="1"/>
</dbReference>
<dbReference type="PANTHER" id="PTHR45630:SF6">
    <property type="entry name" value="CATION-TRANSPORTING P-TYPE ATPASE N-TERMINAL DOMAIN-CONTAINING PROTEIN"/>
    <property type="match status" value="1"/>
</dbReference>
<dbReference type="InterPro" id="IPR023298">
    <property type="entry name" value="ATPase_P-typ_TM_dom_sf"/>
</dbReference>
<dbReference type="InterPro" id="IPR044492">
    <property type="entry name" value="P_typ_ATPase_HD_dom"/>
</dbReference>